<name>A0AAN8WMF7_HALRR</name>
<dbReference type="Proteomes" id="UP001381693">
    <property type="component" value="Unassembled WGS sequence"/>
</dbReference>
<proteinExistence type="predicted"/>
<protein>
    <submittedName>
        <fullName evidence="1">Uncharacterized protein</fullName>
    </submittedName>
</protein>
<accession>A0AAN8WMF7</accession>
<gene>
    <name evidence="1" type="ORF">SK128_005278</name>
</gene>
<organism evidence="1 2">
    <name type="scientific">Halocaridina rubra</name>
    <name type="common">Hawaiian red shrimp</name>
    <dbReference type="NCBI Taxonomy" id="373956"/>
    <lineage>
        <taxon>Eukaryota</taxon>
        <taxon>Metazoa</taxon>
        <taxon>Ecdysozoa</taxon>
        <taxon>Arthropoda</taxon>
        <taxon>Crustacea</taxon>
        <taxon>Multicrustacea</taxon>
        <taxon>Malacostraca</taxon>
        <taxon>Eumalacostraca</taxon>
        <taxon>Eucarida</taxon>
        <taxon>Decapoda</taxon>
        <taxon>Pleocyemata</taxon>
        <taxon>Caridea</taxon>
        <taxon>Atyoidea</taxon>
        <taxon>Atyidae</taxon>
        <taxon>Halocaridina</taxon>
    </lineage>
</organism>
<dbReference type="AlphaFoldDB" id="A0AAN8WMF7"/>
<sequence length="114" mass="12675">MIETFSHFQATDGWLEPQRNRLEDEGLTTSSLRLHLTLTPRLLKDGQAVVRCKSLIPGAYEKVSEELLMTSRPYQASVLDGATAGCSTSGVHMICIVALLPFQLLRWTVSRSNL</sequence>
<comment type="caution">
    <text evidence="1">The sequence shown here is derived from an EMBL/GenBank/DDBJ whole genome shotgun (WGS) entry which is preliminary data.</text>
</comment>
<evidence type="ECO:0000313" key="2">
    <source>
        <dbReference type="Proteomes" id="UP001381693"/>
    </source>
</evidence>
<keyword evidence="2" id="KW-1185">Reference proteome</keyword>
<dbReference type="EMBL" id="JAXCGZ010019068">
    <property type="protein sequence ID" value="KAK7066671.1"/>
    <property type="molecule type" value="Genomic_DNA"/>
</dbReference>
<evidence type="ECO:0000313" key="1">
    <source>
        <dbReference type="EMBL" id="KAK7066671.1"/>
    </source>
</evidence>
<reference evidence="1 2" key="1">
    <citation type="submission" date="2023-11" db="EMBL/GenBank/DDBJ databases">
        <title>Halocaridina rubra genome assembly.</title>
        <authorList>
            <person name="Smith C."/>
        </authorList>
    </citation>
    <scope>NUCLEOTIDE SEQUENCE [LARGE SCALE GENOMIC DNA]</scope>
    <source>
        <strain evidence="1">EP-1</strain>
        <tissue evidence="1">Whole</tissue>
    </source>
</reference>